<dbReference type="Proteomes" id="UP000829398">
    <property type="component" value="Chromosome 4"/>
</dbReference>
<accession>A0ACB8LI99</accession>
<organism evidence="1 2">
    <name type="scientific">Citrus sinensis</name>
    <name type="common">Sweet orange</name>
    <name type="synonym">Citrus aurantium var. sinensis</name>
    <dbReference type="NCBI Taxonomy" id="2711"/>
    <lineage>
        <taxon>Eukaryota</taxon>
        <taxon>Viridiplantae</taxon>
        <taxon>Streptophyta</taxon>
        <taxon>Embryophyta</taxon>
        <taxon>Tracheophyta</taxon>
        <taxon>Spermatophyta</taxon>
        <taxon>Magnoliopsida</taxon>
        <taxon>eudicotyledons</taxon>
        <taxon>Gunneridae</taxon>
        <taxon>Pentapetalae</taxon>
        <taxon>rosids</taxon>
        <taxon>malvids</taxon>
        <taxon>Sapindales</taxon>
        <taxon>Rutaceae</taxon>
        <taxon>Aurantioideae</taxon>
        <taxon>Citrus</taxon>
    </lineage>
</organism>
<proteinExistence type="predicted"/>
<reference evidence="2" key="1">
    <citation type="journal article" date="2023" name="Hortic. Res.">
        <title>A chromosome-level phased genome enabling allele-level studies in sweet orange: a case study on citrus Huanglongbing tolerance.</title>
        <authorList>
            <person name="Wu B."/>
            <person name="Yu Q."/>
            <person name="Deng Z."/>
            <person name="Duan Y."/>
            <person name="Luo F."/>
            <person name="Gmitter F. Jr."/>
        </authorList>
    </citation>
    <scope>NUCLEOTIDE SEQUENCE [LARGE SCALE GENOMIC DNA]</scope>
    <source>
        <strain evidence="2">cv. Valencia</strain>
    </source>
</reference>
<protein>
    <submittedName>
        <fullName evidence="1">Plant intracellular ras-group-related LRR protein 3</fullName>
    </submittedName>
</protein>
<gene>
    <name evidence="1" type="ORF">KPL71_013219</name>
</gene>
<name>A0ACB8LI99_CITSI</name>
<sequence>MNPNPENYPLLVFVLSQLNPNDHPPLPPQVYNNLITKYPHLTNSTVISSLTQGVPVQITQTRLLLGTRPDPDTVSAARSKLAQFQETATSSPEVDLYRAVVKLEEMHEDCERQFKEAEEMLDRVYDSVSAELVDVNEDVVKILQEAESGVVVETVDLADRQLKLLPEAFGRLRGLVSLNLSRNLLESLPDSIGLLLNLKVLNVSGNKLNTLPESIARCSSLVELDASFNNLVCLPTNIGYGLLNLERLSIKLNKLRTFPPSICEMRSLKYLDAHFNELHGLPRAIGKLTRLEVLNLSSNFNDLTELPETIGDLINLRELDLSNNQIRALPDTFFRLENLTKLNLDQNPLVIPPMEIVNKGVEAVKEFMAKRWDGIIAEAQQKSILEANKQQQAQSGWLAWGSSMLTNFVSGVSQSVGGYLGGGKTSADPYLDQQL</sequence>
<keyword evidence="2" id="KW-1185">Reference proteome</keyword>
<evidence type="ECO:0000313" key="1">
    <source>
        <dbReference type="EMBL" id="KAH9773031.1"/>
    </source>
</evidence>
<dbReference type="EMBL" id="CM039173">
    <property type="protein sequence ID" value="KAH9773031.1"/>
    <property type="molecule type" value="Genomic_DNA"/>
</dbReference>
<comment type="caution">
    <text evidence="1">The sequence shown here is derived from an EMBL/GenBank/DDBJ whole genome shotgun (WGS) entry which is preliminary data.</text>
</comment>
<evidence type="ECO:0000313" key="2">
    <source>
        <dbReference type="Proteomes" id="UP000829398"/>
    </source>
</evidence>